<dbReference type="GO" id="GO:0016616">
    <property type="term" value="F:oxidoreductase activity, acting on the CH-OH group of donors, NAD or NADP as acceptor"/>
    <property type="evidence" value="ECO:0007669"/>
    <property type="project" value="UniProtKB-ARBA"/>
</dbReference>
<dbReference type="PRINTS" id="PR00081">
    <property type="entry name" value="GDHRDH"/>
</dbReference>
<dbReference type="EMBL" id="JABANP010000088">
    <property type="protein sequence ID" value="KAF4690965.1"/>
    <property type="molecule type" value="Genomic_DNA"/>
</dbReference>
<evidence type="ECO:0000313" key="4">
    <source>
        <dbReference type="Proteomes" id="UP000541610"/>
    </source>
</evidence>
<dbReference type="InterPro" id="IPR020904">
    <property type="entry name" value="Sc_DH/Rdtase_CS"/>
</dbReference>
<organism evidence="3 4">
    <name type="scientific">Perkinsus olseni</name>
    <name type="common">Perkinsus atlanticus</name>
    <dbReference type="NCBI Taxonomy" id="32597"/>
    <lineage>
        <taxon>Eukaryota</taxon>
        <taxon>Sar</taxon>
        <taxon>Alveolata</taxon>
        <taxon>Perkinsozoa</taxon>
        <taxon>Perkinsea</taxon>
        <taxon>Perkinsida</taxon>
        <taxon>Perkinsidae</taxon>
        <taxon>Perkinsus</taxon>
    </lineage>
</organism>
<accession>A0A7J6P4D3</accession>
<keyword evidence="2" id="KW-0560">Oxidoreductase</keyword>
<protein>
    <submittedName>
        <fullName evidence="3">Uncharacterized protein</fullName>
    </submittedName>
</protein>
<dbReference type="SUPFAM" id="SSF51735">
    <property type="entry name" value="NAD(P)-binding Rossmann-fold domains"/>
    <property type="match status" value="2"/>
</dbReference>
<sequence>MASSSMYYSPVDLKGSRVLITGATSGIGEATAYRLAEIGCKLHLLGRRSERLTELKQKLERQFSTAVYCHVVDLMDLEAVKKLHNKIDEPLDILINNAGMGIMNADVWETDPAKISDIFTVNTIAPMALIRTFLPGVLRAGHGHIVNPIPGASAYSGTKYALNGYSLAARMDLVDTPIRLTCISPGLVKTELLESAMRGKEASGKVYTANSHLNPADIADNILYTITRPSHVQIADIQVFPTNLYHIPMALPQTSLYSFVDVKGSRVLITGATAGIGEATARRFAEIGCDLYLVGRREDRLKSLKAELEKHSGTTVHPIVFDLKDVDKMEQIVGGPLDILVNNAGYAVGRPAAWEADVTDIQNMFNVNVIGYMALIRLFLPDMLRQGRGHIVNVSSISAFEPCDHSSIYTATKYALNGYAMAARMDVVDTPIRITNISPGMVHTEFQRARFNHSPDMFSAADSVYDNIVYLNPEDIADQIVYAATRPPHVQIADIISYSTNQARDKYVEARVGADLGKAECLRKFSNLD</sequence>
<proteinExistence type="inferred from homology"/>
<comment type="similarity">
    <text evidence="1">Belongs to the short-chain dehydrogenases/reductases (SDR) family.</text>
</comment>
<dbReference type="PANTHER" id="PTHR42901:SF1">
    <property type="entry name" value="ALCOHOL DEHYDROGENASE"/>
    <property type="match status" value="1"/>
</dbReference>
<comment type="caution">
    <text evidence="3">The sequence shown here is derived from an EMBL/GenBank/DDBJ whole genome shotgun (WGS) entry which is preliminary data.</text>
</comment>
<dbReference type="PROSITE" id="PS00061">
    <property type="entry name" value="ADH_SHORT"/>
    <property type="match status" value="1"/>
</dbReference>
<gene>
    <name evidence="3" type="ORF">FOZ60_016441</name>
</gene>
<dbReference type="OrthoDB" id="427258at2759"/>
<dbReference type="Gene3D" id="3.40.50.720">
    <property type="entry name" value="NAD(P)-binding Rossmann-like Domain"/>
    <property type="match status" value="2"/>
</dbReference>
<dbReference type="InterPro" id="IPR036291">
    <property type="entry name" value="NAD(P)-bd_dom_sf"/>
</dbReference>
<evidence type="ECO:0000313" key="3">
    <source>
        <dbReference type="EMBL" id="KAF4690965.1"/>
    </source>
</evidence>
<dbReference type="Proteomes" id="UP000541610">
    <property type="component" value="Unassembled WGS sequence"/>
</dbReference>
<dbReference type="AlphaFoldDB" id="A0A7J6P4D3"/>
<name>A0A7J6P4D3_PEROL</name>
<dbReference type="Pfam" id="PF00106">
    <property type="entry name" value="adh_short"/>
    <property type="match status" value="2"/>
</dbReference>
<reference evidence="3 4" key="1">
    <citation type="submission" date="2020-04" db="EMBL/GenBank/DDBJ databases">
        <title>Perkinsus olseni comparative genomics.</title>
        <authorList>
            <person name="Bogema D.R."/>
        </authorList>
    </citation>
    <scope>NUCLEOTIDE SEQUENCE [LARGE SCALE GENOMIC DNA]</scope>
    <source>
        <strain evidence="3">00978-12</strain>
    </source>
</reference>
<evidence type="ECO:0000256" key="1">
    <source>
        <dbReference type="ARBA" id="ARBA00006484"/>
    </source>
</evidence>
<dbReference type="FunFam" id="3.40.50.720:FF:000047">
    <property type="entry name" value="NADP-dependent L-serine/L-allo-threonine dehydrogenase"/>
    <property type="match status" value="1"/>
</dbReference>
<dbReference type="PANTHER" id="PTHR42901">
    <property type="entry name" value="ALCOHOL DEHYDROGENASE"/>
    <property type="match status" value="1"/>
</dbReference>
<dbReference type="PRINTS" id="PR00080">
    <property type="entry name" value="SDRFAMILY"/>
</dbReference>
<evidence type="ECO:0000256" key="2">
    <source>
        <dbReference type="ARBA" id="ARBA00023002"/>
    </source>
</evidence>
<dbReference type="InterPro" id="IPR002347">
    <property type="entry name" value="SDR_fam"/>
</dbReference>